<evidence type="ECO:0000259" key="1">
    <source>
        <dbReference type="PROSITE" id="PS51464"/>
    </source>
</evidence>
<reference evidence="2 3" key="1">
    <citation type="journal article" date="2019" name="Nat. Microbiol.">
        <title>Mediterranean grassland soil C-N compound turnover is dependent on rainfall and depth, and is mediated by genomically divergent microorganisms.</title>
        <authorList>
            <person name="Diamond S."/>
            <person name="Andeer P.F."/>
            <person name="Li Z."/>
            <person name="Crits-Christoph A."/>
            <person name="Burstein D."/>
            <person name="Anantharaman K."/>
            <person name="Lane K.R."/>
            <person name="Thomas B.C."/>
            <person name="Pan C."/>
            <person name="Northen T.R."/>
            <person name="Banfield J.F."/>
        </authorList>
    </citation>
    <scope>NUCLEOTIDE SEQUENCE [LARGE SCALE GENOMIC DNA]</scope>
    <source>
        <strain evidence="2">WS_1</strain>
    </source>
</reference>
<dbReference type="InterPro" id="IPR001347">
    <property type="entry name" value="SIS_dom"/>
</dbReference>
<dbReference type="PROSITE" id="PS51464">
    <property type="entry name" value="SIS"/>
    <property type="match status" value="1"/>
</dbReference>
<name>A0A538SDW0_UNCEI</name>
<accession>A0A538SDW0</accession>
<dbReference type="GO" id="GO:0097367">
    <property type="term" value="F:carbohydrate derivative binding"/>
    <property type="evidence" value="ECO:0007669"/>
    <property type="project" value="InterPro"/>
</dbReference>
<comment type="caution">
    <text evidence="2">The sequence shown here is derived from an EMBL/GenBank/DDBJ whole genome shotgun (WGS) entry which is preliminary data.</text>
</comment>
<feature type="domain" description="SIS" evidence="1">
    <location>
        <begin position="28"/>
        <end position="187"/>
    </location>
</feature>
<dbReference type="Pfam" id="PF13580">
    <property type="entry name" value="SIS_2"/>
    <property type="match status" value="1"/>
</dbReference>
<organism evidence="2 3">
    <name type="scientific">Eiseniibacteriota bacterium</name>
    <dbReference type="NCBI Taxonomy" id="2212470"/>
    <lineage>
        <taxon>Bacteria</taxon>
        <taxon>Candidatus Eiseniibacteriota</taxon>
    </lineage>
</organism>
<dbReference type="Gene3D" id="3.40.50.10490">
    <property type="entry name" value="Glucose-6-phosphate isomerase like protein, domain 1"/>
    <property type="match status" value="1"/>
</dbReference>
<dbReference type="GO" id="GO:1901135">
    <property type="term" value="P:carbohydrate derivative metabolic process"/>
    <property type="evidence" value="ECO:0007669"/>
    <property type="project" value="InterPro"/>
</dbReference>
<dbReference type="InterPro" id="IPR050099">
    <property type="entry name" value="SIS_GmhA/DiaA_subfam"/>
</dbReference>
<evidence type="ECO:0000313" key="2">
    <source>
        <dbReference type="EMBL" id="TMQ49568.1"/>
    </source>
</evidence>
<proteinExistence type="predicted"/>
<protein>
    <submittedName>
        <fullName evidence="2">SIS domain-containing protein</fullName>
    </submittedName>
</protein>
<dbReference type="InterPro" id="IPR046348">
    <property type="entry name" value="SIS_dom_sf"/>
</dbReference>
<dbReference type="PANTHER" id="PTHR30390:SF8">
    <property type="entry name" value="SUGAR ISOMERASE (SIS)"/>
    <property type="match status" value="1"/>
</dbReference>
<dbReference type="InterPro" id="IPR035461">
    <property type="entry name" value="GmhA/DiaA"/>
</dbReference>
<dbReference type="AlphaFoldDB" id="A0A538SDW0"/>
<dbReference type="SUPFAM" id="SSF53697">
    <property type="entry name" value="SIS domain"/>
    <property type="match status" value="1"/>
</dbReference>
<dbReference type="Proteomes" id="UP000316292">
    <property type="component" value="Unassembled WGS sequence"/>
</dbReference>
<dbReference type="CDD" id="cd05006">
    <property type="entry name" value="SIS_GmhA"/>
    <property type="match status" value="1"/>
</dbReference>
<sequence>MMYDEVEEWLAGARRALDTVDVTAVTRAGQALANVRFRGGTIFVIGNGGSASTANHFACDLQKATAIEGRGTRAISLSDNTALLTAWGNDLSFDEVFAEQLRLLASPGDGLVLFSVSGSSPNLLSALAVADEMNLTTVALLGKDGGRAAHLVDHPVVISSNDYGWVESAHVVLEHVLTCYVRKAMKEHLVSNGAVHEIVR</sequence>
<dbReference type="EMBL" id="VBOR01000055">
    <property type="protein sequence ID" value="TMQ49568.1"/>
    <property type="molecule type" value="Genomic_DNA"/>
</dbReference>
<dbReference type="PANTHER" id="PTHR30390">
    <property type="entry name" value="SEDOHEPTULOSE 7-PHOSPHATE ISOMERASE / DNAA INITIATOR-ASSOCIATING FACTOR FOR REPLICATION INITIATION"/>
    <property type="match status" value="1"/>
</dbReference>
<evidence type="ECO:0000313" key="3">
    <source>
        <dbReference type="Proteomes" id="UP000316292"/>
    </source>
</evidence>
<gene>
    <name evidence="2" type="ORF">E6K71_04305</name>
</gene>